<evidence type="ECO:0000313" key="9">
    <source>
        <dbReference type="Proteomes" id="UP000019197"/>
    </source>
</evidence>
<gene>
    <name evidence="8" type="ORF">XCR1_860019</name>
</gene>
<name>W1JC65_9GAMM</name>
<sequence length="74" mass="7498">MIGGIKRISDVAGKLVPVMTVGYLGAGMVVLGLNVSAIPDAFTLIIKSAFTPVAAQGGFAGAVYAPYSQRVGGW</sequence>
<proteinExistence type="inferred from homology"/>
<keyword evidence="4" id="KW-1003">Cell membrane</keyword>
<evidence type="ECO:0000256" key="5">
    <source>
        <dbReference type="ARBA" id="ARBA00022692"/>
    </source>
</evidence>
<reference evidence="8 9" key="1">
    <citation type="submission" date="2013-11" db="EMBL/GenBank/DDBJ databases">
        <title>Draft genome sequence and annotation of the entomopathogenic bacterium, Xenorhabdus cabanillasi strain JM26.</title>
        <authorList>
            <person name="Gualtieri M."/>
            <person name="Ogier J.C."/>
            <person name="Pages S."/>
            <person name="Givaudan A."/>
            <person name="Gaudriault S."/>
        </authorList>
    </citation>
    <scope>NUCLEOTIDE SEQUENCE [LARGE SCALE GENOMIC DNA]</scope>
    <source>
        <strain evidence="8 9">JM26</strain>
    </source>
</reference>
<dbReference type="Proteomes" id="UP000019197">
    <property type="component" value="Unassembled WGS sequence"/>
</dbReference>
<evidence type="ECO:0000256" key="7">
    <source>
        <dbReference type="ARBA" id="ARBA00023136"/>
    </source>
</evidence>
<dbReference type="EMBL" id="CBXE010000482">
    <property type="protein sequence ID" value="CDL87235.1"/>
    <property type="molecule type" value="Genomic_DNA"/>
</dbReference>
<dbReference type="GO" id="GO:0005886">
    <property type="term" value="C:plasma membrane"/>
    <property type="evidence" value="ECO:0007669"/>
    <property type="project" value="UniProtKB-SubCell"/>
</dbReference>
<dbReference type="PANTHER" id="PTHR30330:SF3">
    <property type="entry name" value="TRANSCRIPTIONAL REGULATOR, LRP FAMILY"/>
    <property type="match status" value="1"/>
</dbReference>
<dbReference type="GO" id="GO:0005283">
    <property type="term" value="F:amino acid:sodium symporter activity"/>
    <property type="evidence" value="ECO:0007669"/>
    <property type="project" value="InterPro"/>
</dbReference>
<evidence type="ECO:0000256" key="3">
    <source>
        <dbReference type="ARBA" id="ARBA00022448"/>
    </source>
</evidence>
<comment type="subcellular location">
    <subcellularLocation>
        <location evidence="1">Cell membrane</location>
        <topology evidence="1">Multi-pass membrane protein</topology>
    </subcellularLocation>
</comment>
<comment type="similarity">
    <text evidence="2">Belongs to the alanine or glycine:cation symporter (AGCS) (TC 2.A.25) family.</text>
</comment>
<comment type="caution">
    <text evidence="8">The sequence shown here is derived from an EMBL/GenBank/DDBJ whole genome shotgun (WGS) entry which is preliminary data.</text>
</comment>
<evidence type="ECO:0000313" key="8">
    <source>
        <dbReference type="EMBL" id="CDL87235.1"/>
    </source>
</evidence>
<evidence type="ECO:0000256" key="2">
    <source>
        <dbReference type="ARBA" id="ARBA00009261"/>
    </source>
</evidence>
<dbReference type="InterPro" id="IPR001463">
    <property type="entry name" value="Na/Ala_symport"/>
</dbReference>
<keyword evidence="5" id="KW-0812">Transmembrane</keyword>
<keyword evidence="6" id="KW-1133">Transmembrane helix</keyword>
<protein>
    <submittedName>
        <fullName evidence="8">Uncharacterized protein</fullName>
    </submittedName>
</protein>
<keyword evidence="3" id="KW-0813">Transport</keyword>
<organism evidence="8 9">
    <name type="scientific">Xenorhabdus cabanillasii JM26</name>
    <dbReference type="NCBI Taxonomy" id="1427517"/>
    <lineage>
        <taxon>Bacteria</taxon>
        <taxon>Pseudomonadati</taxon>
        <taxon>Pseudomonadota</taxon>
        <taxon>Gammaproteobacteria</taxon>
        <taxon>Enterobacterales</taxon>
        <taxon>Morganellaceae</taxon>
        <taxon>Xenorhabdus</taxon>
    </lineage>
</organism>
<dbReference type="AlphaFoldDB" id="W1JC65"/>
<dbReference type="Pfam" id="PF01235">
    <property type="entry name" value="Na_Ala_symp"/>
    <property type="match status" value="1"/>
</dbReference>
<evidence type="ECO:0000256" key="1">
    <source>
        <dbReference type="ARBA" id="ARBA00004651"/>
    </source>
</evidence>
<keyword evidence="7" id="KW-0472">Membrane</keyword>
<evidence type="ECO:0000256" key="4">
    <source>
        <dbReference type="ARBA" id="ARBA00022475"/>
    </source>
</evidence>
<evidence type="ECO:0000256" key="6">
    <source>
        <dbReference type="ARBA" id="ARBA00022989"/>
    </source>
</evidence>
<dbReference type="PANTHER" id="PTHR30330">
    <property type="entry name" value="AGSS FAMILY TRANSPORTER, SODIUM-ALANINE"/>
    <property type="match status" value="1"/>
</dbReference>
<accession>W1JC65</accession>